<dbReference type="EMBL" id="SMKZ01000002">
    <property type="protein sequence ID" value="TDE15067.1"/>
    <property type="molecule type" value="Genomic_DNA"/>
</dbReference>
<protein>
    <submittedName>
        <fullName evidence="3">Amidase</fullName>
    </submittedName>
</protein>
<dbReference type="Pfam" id="PF01425">
    <property type="entry name" value="Amidase"/>
    <property type="match status" value="1"/>
</dbReference>
<proteinExistence type="inferred from homology"/>
<dbReference type="OrthoDB" id="5175573at2"/>
<reference evidence="3 4" key="1">
    <citation type="submission" date="2019-03" db="EMBL/GenBank/DDBJ databases">
        <title>Draft genome sequences of novel Actinobacteria.</title>
        <authorList>
            <person name="Sahin N."/>
            <person name="Ay H."/>
            <person name="Saygin H."/>
        </authorList>
    </citation>
    <scope>NUCLEOTIDE SEQUENCE [LARGE SCALE GENOMIC DNA]</scope>
    <source>
        <strain evidence="3 4">5K138</strain>
    </source>
</reference>
<dbReference type="PANTHER" id="PTHR11895">
    <property type="entry name" value="TRANSAMIDASE"/>
    <property type="match status" value="1"/>
</dbReference>
<dbReference type="Gene3D" id="3.90.1300.10">
    <property type="entry name" value="Amidase signature (AS) domain"/>
    <property type="match status" value="1"/>
</dbReference>
<dbReference type="SUPFAM" id="SSF75304">
    <property type="entry name" value="Amidase signature (AS) enzymes"/>
    <property type="match status" value="1"/>
</dbReference>
<dbReference type="Proteomes" id="UP000294739">
    <property type="component" value="Unassembled WGS sequence"/>
</dbReference>
<keyword evidence="4" id="KW-1185">Reference proteome</keyword>
<evidence type="ECO:0000256" key="1">
    <source>
        <dbReference type="ARBA" id="ARBA00009199"/>
    </source>
</evidence>
<comment type="similarity">
    <text evidence="1">Belongs to the amidase family.</text>
</comment>
<dbReference type="PROSITE" id="PS00571">
    <property type="entry name" value="AMIDASES"/>
    <property type="match status" value="1"/>
</dbReference>
<gene>
    <name evidence="3" type="ORF">E1269_02885</name>
</gene>
<dbReference type="AlphaFoldDB" id="A0A4R5DND8"/>
<evidence type="ECO:0000259" key="2">
    <source>
        <dbReference type="Pfam" id="PF01425"/>
    </source>
</evidence>
<dbReference type="InterPro" id="IPR036928">
    <property type="entry name" value="AS_sf"/>
</dbReference>
<dbReference type="InParanoid" id="A0A4R5DND8"/>
<dbReference type="InterPro" id="IPR023631">
    <property type="entry name" value="Amidase_dom"/>
</dbReference>
<accession>A0A4R5DND8</accession>
<dbReference type="InterPro" id="IPR000120">
    <property type="entry name" value="Amidase"/>
</dbReference>
<name>A0A4R5DND8_9ACTN</name>
<dbReference type="RefSeq" id="WP_131890909.1">
    <property type="nucleotide sequence ID" value="NZ_SMKZ01000002.1"/>
</dbReference>
<evidence type="ECO:0000313" key="3">
    <source>
        <dbReference type="EMBL" id="TDE15067.1"/>
    </source>
</evidence>
<evidence type="ECO:0000313" key="4">
    <source>
        <dbReference type="Proteomes" id="UP000294739"/>
    </source>
</evidence>
<sequence>MTEIHDLTALELAAAVRKREVSPTEVLDHTLARAERLDPVVGAFVTTTPELAREQAVEAEHALVRPDDDLPPFLGVPCPVKDLAMVAGVPFRAGSAALGEVVAPADDGVVTLLHGAGTLMVGKTNTPEFGLPPYTESDIAPPARTPWDVGRSAGGSSGGAAAAVAAGIVPVAHGSDGGGSIRIPASACGLVGLKSTRGRVSPGPYRAEGAGLALEGVLTRDVRDTAAFLDVLAHPWPGDAYVLARPAGRFLDACERPPGRLTVGLLTQPVISAEAAVDGGVLAAVVRTARLVEDLGHAVEPAPVPFEPERWDSFEAIWSVSSLSAPVPEENEHLLVPLTRWLREKGRAVSGLEYATAIRLIQLTTREAAATWTGYDVILAPTLAQPPAPVGSQRIDSDPAADFAAQMAFTPWTSVWNLTGWPAISLPLEETVVDGVTLPVGVMLGGRHGAEETLLSLAAQLEAARPWRDRRPPVWSGTW</sequence>
<feature type="domain" description="Amidase" evidence="2">
    <location>
        <begin position="25"/>
        <end position="455"/>
    </location>
</feature>
<comment type="caution">
    <text evidence="3">The sequence shown here is derived from an EMBL/GenBank/DDBJ whole genome shotgun (WGS) entry which is preliminary data.</text>
</comment>
<dbReference type="InterPro" id="IPR020556">
    <property type="entry name" value="Amidase_CS"/>
</dbReference>
<organism evidence="3 4">
    <name type="scientific">Jiangella asiatica</name>
    <dbReference type="NCBI Taxonomy" id="2530372"/>
    <lineage>
        <taxon>Bacteria</taxon>
        <taxon>Bacillati</taxon>
        <taxon>Actinomycetota</taxon>
        <taxon>Actinomycetes</taxon>
        <taxon>Jiangellales</taxon>
        <taxon>Jiangellaceae</taxon>
        <taxon>Jiangella</taxon>
    </lineage>
</organism>
<dbReference type="GO" id="GO:0003824">
    <property type="term" value="F:catalytic activity"/>
    <property type="evidence" value="ECO:0007669"/>
    <property type="project" value="InterPro"/>
</dbReference>
<dbReference type="PANTHER" id="PTHR11895:SF7">
    <property type="entry name" value="GLUTAMYL-TRNA(GLN) AMIDOTRANSFERASE SUBUNIT A, MITOCHONDRIAL"/>
    <property type="match status" value="1"/>
</dbReference>